<dbReference type="RefSeq" id="WP_229963048.1">
    <property type="nucleotide sequence ID" value="NZ_JAJJWI010000046.1"/>
</dbReference>
<sequence length="255" mass="29071">MFSFVSILKYNFSYLIIIVVAFLVACSQEKEPDAHKIIGEAVTAHGGDNYKQGVITFRQGSSIYRLLRHDDAFVYSRTSTDAVGQRVHDVLRNSGFTRTINDIEQELSEKEEQEYSVDLQALVDLVLLPYGLSSAALKKEYLGEALVNEEPYYKVRIVTEGEGKAHREYVCWFHKRRHVLEYVANAIAEDNNGRYFRKAVNAREEGGIRFQDYIDYSAPTSLPLERYDKAFEAGKLESVSEIVLQDIQVGQLPQL</sequence>
<reference evidence="3" key="1">
    <citation type="journal article" date="2019" name="Int. J. Syst. Evol. Microbiol.">
        <title>The Global Catalogue of Microorganisms (GCM) 10K type strain sequencing project: providing services to taxonomists for standard genome sequencing and annotation.</title>
        <authorList>
            <consortium name="The Broad Institute Genomics Platform"/>
            <consortium name="The Broad Institute Genome Sequencing Center for Infectious Disease"/>
            <person name="Wu L."/>
            <person name="Ma J."/>
        </authorList>
    </citation>
    <scope>NUCLEOTIDE SEQUENCE [LARGE SCALE GENOMIC DNA]</scope>
    <source>
        <strain evidence="3">JCM 16545</strain>
    </source>
</reference>
<protein>
    <submittedName>
        <fullName evidence="2">DUF6503 family protein</fullName>
    </submittedName>
</protein>
<evidence type="ECO:0000313" key="3">
    <source>
        <dbReference type="Proteomes" id="UP001597369"/>
    </source>
</evidence>
<proteinExistence type="predicted"/>
<name>A0ABW4WTT9_9BACT</name>
<accession>A0ABW4WTT9</accession>
<keyword evidence="1" id="KW-1133">Transmembrane helix</keyword>
<dbReference type="InterPro" id="IPR045444">
    <property type="entry name" value="DUF6503"/>
</dbReference>
<organism evidence="2 3">
    <name type="scientific">Pontibacter silvestris</name>
    <dbReference type="NCBI Taxonomy" id="2305183"/>
    <lineage>
        <taxon>Bacteria</taxon>
        <taxon>Pseudomonadati</taxon>
        <taxon>Bacteroidota</taxon>
        <taxon>Cytophagia</taxon>
        <taxon>Cytophagales</taxon>
        <taxon>Hymenobacteraceae</taxon>
        <taxon>Pontibacter</taxon>
    </lineage>
</organism>
<dbReference type="EMBL" id="JBHUHV010000001">
    <property type="protein sequence ID" value="MFD2065262.1"/>
    <property type="molecule type" value="Genomic_DNA"/>
</dbReference>
<keyword evidence="3" id="KW-1185">Reference proteome</keyword>
<keyword evidence="1" id="KW-0472">Membrane</keyword>
<comment type="caution">
    <text evidence="2">The sequence shown here is derived from an EMBL/GenBank/DDBJ whole genome shotgun (WGS) entry which is preliminary data.</text>
</comment>
<dbReference type="Proteomes" id="UP001597369">
    <property type="component" value="Unassembled WGS sequence"/>
</dbReference>
<dbReference type="Pfam" id="PF20113">
    <property type="entry name" value="DUF6503"/>
    <property type="match status" value="1"/>
</dbReference>
<gene>
    <name evidence="2" type="ORF">ACFSKU_00065</name>
</gene>
<evidence type="ECO:0000256" key="1">
    <source>
        <dbReference type="SAM" id="Phobius"/>
    </source>
</evidence>
<feature type="transmembrane region" description="Helical" evidence="1">
    <location>
        <begin position="7"/>
        <end position="25"/>
    </location>
</feature>
<keyword evidence="1" id="KW-0812">Transmembrane</keyword>
<evidence type="ECO:0000313" key="2">
    <source>
        <dbReference type="EMBL" id="MFD2065262.1"/>
    </source>
</evidence>